<evidence type="ECO:0000313" key="3">
    <source>
        <dbReference type="Proteomes" id="UP000266841"/>
    </source>
</evidence>
<protein>
    <submittedName>
        <fullName evidence="2">Uncharacterized protein</fullName>
    </submittedName>
</protein>
<keyword evidence="3" id="KW-1185">Reference proteome</keyword>
<gene>
    <name evidence="2" type="ORF">THAOC_23098</name>
</gene>
<feature type="compositionally biased region" description="Basic residues" evidence="1">
    <location>
        <begin position="418"/>
        <end position="438"/>
    </location>
</feature>
<accession>K0RWS7</accession>
<sequence>MTSTRPHFNPDELNKKFQDTYTRHAHCRRGGGVVFGQFHQFFHWAASHIRRAIESNSDGAPFEAIVASHLAYFLENFPQADAEIVHAAFRDFATRYRDGNNEYVNANLGQLGKTLDKMRGLIPEIKKGNLAAARKIIPSIIWATAFATKACLTRPRRRNDRDPVCQIDQINNKTMQEQFSLFQEALSYAVEGTVTDQSVQDVMENNIFQMDLHIRSGTEDNGTKFRAFEKEVNEDVRTDSSRSLLGLLMTEAIARLIRAVHGVSGTCVLMSLRNVDLLAHRTDGKLALEPRFGDGGSPHTSVVNHPSANMYVGKDAFEALLGALDRAYSLTLRELHRLGVRVEIDEEGVTETKTIETDSAEPYFELAASYQSRMSEETQEMKEQAKREMAHAAELIAHAKELKRSLRRAKADHNKEKRVLKRSLRRSKADHKKEKRVLKQSLRTAKADHKKETRVLKRAKVNNELRGRPMARRPCGSLN</sequence>
<feature type="compositionally biased region" description="Basic and acidic residues" evidence="1">
    <location>
        <begin position="407"/>
        <end position="417"/>
    </location>
</feature>
<reference evidence="2 3" key="1">
    <citation type="journal article" date="2012" name="Genome Biol.">
        <title>Genome and low-iron response of an oceanic diatom adapted to chronic iron limitation.</title>
        <authorList>
            <person name="Lommer M."/>
            <person name="Specht M."/>
            <person name="Roy A.S."/>
            <person name="Kraemer L."/>
            <person name="Andreson R."/>
            <person name="Gutowska M.A."/>
            <person name="Wolf J."/>
            <person name="Bergner S.V."/>
            <person name="Schilhabel M.B."/>
            <person name="Klostermeier U.C."/>
            <person name="Beiko R.G."/>
            <person name="Rosenstiel P."/>
            <person name="Hippler M."/>
            <person name="Laroche J."/>
        </authorList>
    </citation>
    <scope>NUCLEOTIDE SEQUENCE [LARGE SCALE GENOMIC DNA]</scope>
    <source>
        <strain evidence="2 3">CCMP1005</strain>
    </source>
</reference>
<proteinExistence type="predicted"/>
<evidence type="ECO:0000313" key="2">
    <source>
        <dbReference type="EMBL" id="EJK56919.1"/>
    </source>
</evidence>
<organism evidence="2 3">
    <name type="scientific">Thalassiosira oceanica</name>
    <name type="common">Marine diatom</name>
    <dbReference type="NCBI Taxonomy" id="159749"/>
    <lineage>
        <taxon>Eukaryota</taxon>
        <taxon>Sar</taxon>
        <taxon>Stramenopiles</taxon>
        <taxon>Ochrophyta</taxon>
        <taxon>Bacillariophyta</taxon>
        <taxon>Coscinodiscophyceae</taxon>
        <taxon>Thalassiosirophycidae</taxon>
        <taxon>Thalassiosirales</taxon>
        <taxon>Thalassiosiraceae</taxon>
        <taxon>Thalassiosira</taxon>
    </lineage>
</organism>
<dbReference type="AlphaFoldDB" id="K0RWS7"/>
<dbReference type="EMBL" id="AGNL01030139">
    <property type="protein sequence ID" value="EJK56919.1"/>
    <property type="molecule type" value="Genomic_DNA"/>
</dbReference>
<feature type="compositionally biased region" description="Basic and acidic residues" evidence="1">
    <location>
        <begin position="445"/>
        <end position="467"/>
    </location>
</feature>
<evidence type="ECO:0000256" key="1">
    <source>
        <dbReference type="SAM" id="MobiDB-lite"/>
    </source>
</evidence>
<dbReference type="Proteomes" id="UP000266841">
    <property type="component" value="Unassembled WGS sequence"/>
</dbReference>
<name>K0RWS7_THAOC</name>
<feature type="region of interest" description="Disordered" evidence="1">
    <location>
        <begin position="407"/>
        <end position="479"/>
    </location>
</feature>
<comment type="caution">
    <text evidence="2">The sequence shown here is derived from an EMBL/GenBank/DDBJ whole genome shotgun (WGS) entry which is preliminary data.</text>
</comment>